<name>A0A7G5IKM1_9SPHN</name>
<dbReference type="AlphaFoldDB" id="A0A7G5IKM1"/>
<organism evidence="9 10">
    <name type="scientific">Sandaracinobacteroides saxicola</name>
    <dbReference type="NCBI Taxonomy" id="2759707"/>
    <lineage>
        <taxon>Bacteria</taxon>
        <taxon>Pseudomonadati</taxon>
        <taxon>Pseudomonadota</taxon>
        <taxon>Alphaproteobacteria</taxon>
        <taxon>Sphingomonadales</taxon>
        <taxon>Sphingosinicellaceae</taxon>
        <taxon>Sandaracinobacteroides</taxon>
    </lineage>
</organism>
<evidence type="ECO:0000256" key="4">
    <source>
        <dbReference type="ARBA" id="ARBA00011989"/>
    </source>
</evidence>
<evidence type="ECO:0000259" key="8">
    <source>
        <dbReference type="Pfam" id="PF16363"/>
    </source>
</evidence>
<dbReference type="InterPro" id="IPR006368">
    <property type="entry name" value="GDP_Man_deHydtase"/>
</dbReference>
<dbReference type="Gene3D" id="3.40.50.720">
    <property type="entry name" value="NAD(P)-binding Rossmann-like Domain"/>
    <property type="match status" value="1"/>
</dbReference>
<dbReference type="RefSeq" id="WP_182297736.1">
    <property type="nucleotide sequence ID" value="NZ_CP059851.1"/>
</dbReference>
<keyword evidence="10" id="KW-1185">Reference proteome</keyword>
<comment type="similarity">
    <text evidence="3">Belongs to the NAD(P)-dependent epimerase/dehydratase family. GDP-mannose 4,6-dehydratase subfamily.</text>
</comment>
<comment type="function">
    <text evidence="7">Catalyzes the conversion of GDP-D-mannose to GDP-4-dehydro-6-deoxy-D-mannose.</text>
</comment>
<dbReference type="EC" id="4.2.1.47" evidence="4"/>
<gene>
    <name evidence="9" type="ORF">H3309_05425</name>
</gene>
<dbReference type="GO" id="GO:0008446">
    <property type="term" value="F:GDP-mannose 4,6-dehydratase activity"/>
    <property type="evidence" value="ECO:0007669"/>
    <property type="project" value="UniProtKB-EC"/>
</dbReference>
<evidence type="ECO:0000256" key="7">
    <source>
        <dbReference type="ARBA" id="ARBA00059383"/>
    </source>
</evidence>
<dbReference type="SUPFAM" id="SSF51735">
    <property type="entry name" value="NAD(P)-binding Rossmann-fold domains"/>
    <property type="match status" value="1"/>
</dbReference>
<dbReference type="Proteomes" id="UP000515292">
    <property type="component" value="Chromosome"/>
</dbReference>
<accession>A0A7G5IKM1</accession>
<dbReference type="KEGG" id="sand:H3309_05425"/>
<dbReference type="PANTHER" id="PTHR43715">
    <property type="entry name" value="GDP-MANNOSE 4,6-DEHYDRATASE"/>
    <property type="match status" value="1"/>
</dbReference>
<dbReference type="GO" id="GO:0042351">
    <property type="term" value="P:'de novo' GDP-L-fucose biosynthetic process"/>
    <property type="evidence" value="ECO:0007669"/>
    <property type="project" value="TreeGrafter"/>
</dbReference>
<sequence>MKPVSLIIGATGQDGAYLARLLQARGHDVHGTSRAPETVSTSGLDTLGITLPLHGLDPTSPTAVAALLHHLGPARVFNLGGQSSVGQSFAEPIATLTSIVTATATLLEAIRTAAPAVRFYNAGSSESFGDTGGVPATADTPFRPLSPYGVAKASAAMLVRSYRESYGLFAVTGHLFNHESRLRPPRFVTAKIVHAAARIAAGSKETLSLGDLSIARDWGWAPEYVDAMARMLDQPEPADHVVCTGTSMTLEAFVAYAFDHFGLDWRAHVTTDPTLARPNELRSSRGNPDPAASALNWRATVHTQELVKTLCEGATASLKTAS</sequence>
<dbReference type="CDD" id="cd05260">
    <property type="entry name" value="GDP_MD_SDR_e"/>
    <property type="match status" value="1"/>
</dbReference>
<dbReference type="InterPro" id="IPR016040">
    <property type="entry name" value="NAD(P)-bd_dom"/>
</dbReference>
<keyword evidence="6" id="KW-0456">Lyase</keyword>
<dbReference type="Pfam" id="PF16363">
    <property type="entry name" value="GDP_Man_Dehyd"/>
    <property type="match status" value="1"/>
</dbReference>
<comment type="cofactor">
    <cofactor evidence="2">
        <name>NADP(+)</name>
        <dbReference type="ChEBI" id="CHEBI:58349"/>
    </cofactor>
</comment>
<comment type="catalytic activity">
    <reaction evidence="1">
        <text>GDP-alpha-D-mannose = GDP-4-dehydro-alpha-D-rhamnose + H2O</text>
        <dbReference type="Rhea" id="RHEA:23820"/>
        <dbReference type="ChEBI" id="CHEBI:15377"/>
        <dbReference type="ChEBI" id="CHEBI:57527"/>
        <dbReference type="ChEBI" id="CHEBI:57964"/>
        <dbReference type="EC" id="4.2.1.47"/>
    </reaction>
</comment>
<dbReference type="Gene3D" id="3.90.25.10">
    <property type="entry name" value="UDP-galactose 4-epimerase, domain 1"/>
    <property type="match status" value="1"/>
</dbReference>
<evidence type="ECO:0000256" key="1">
    <source>
        <dbReference type="ARBA" id="ARBA00000188"/>
    </source>
</evidence>
<evidence type="ECO:0000256" key="5">
    <source>
        <dbReference type="ARBA" id="ARBA00022458"/>
    </source>
</evidence>
<dbReference type="EMBL" id="CP059851">
    <property type="protein sequence ID" value="QMW23913.1"/>
    <property type="molecule type" value="Genomic_DNA"/>
</dbReference>
<evidence type="ECO:0000313" key="10">
    <source>
        <dbReference type="Proteomes" id="UP000515292"/>
    </source>
</evidence>
<proteinExistence type="inferred from homology"/>
<evidence type="ECO:0000256" key="3">
    <source>
        <dbReference type="ARBA" id="ARBA00009263"/>
    </source>
</evidence>
<reference evidence="9 10" key="1">
    <citation type="submission" date="2020-07" db="EMBL/GenBank/DDBJ databases">
        <title>Complete genome sequence for Sandaracinobacter sp. M6.</title>
        <authorList>
            <person name="Tang Y."/>
            <person name="Liu Q."/>
            <person name="Guo Z."/>
            <person name="Lei P."/>
            <person name="Huang B."/>
        </authorList>
    </citation>
    <scope>NUCLEOTIDE SEQUENCE [LARGE SCALE GENOMIC DNA]</scope>
    <source>
        <strain evidence="9 10">M6</strain>
    </source>
</reference>
<protein>
    <recommendedName>
        <fullName evidence="4">GDP-mannose 4,6-dehydratase</fullName>
        <ecNumber evidence="4">4.2.1.47</ecNumber>
    </recommendedName>
</protein>
<feature type="domain" description="NAD(P)-binding" evidence="8">
    <location>
        <begin position="6"/>
        <end position="309"/>
    </location>
</feature>
<dbReference type="FunFam" id="3.40.50.720:FF:000924">
    <property type="entry name" value="GDP-mannose 4,6 dehydratase"/>
    <property type="match status" value="1"/>
</dbReference>
<dbReference type="PANTHER" id="PTHR43715:SF1">
    <property type="entry name" value="GDP-MANNOSE 4,6 DEHYDRATASE"/>
    <property type="match status" value="1"/>
</dbReference>
<evidence type="ECO:0000256" key="6">
    <source>
        <dbReference type="ARBA" id="ARBA00023239"/>
    </source>
</evidence>
<keyword evidence="5" id="KW-0536">Nodulation</keyword>
<evidence type="ECO:0000256" key="2">
    <source>
        <dbReference type="ARBA" id="ARBA00001937"/>
    </source>
</evidence>
<dbReference type="InterPro" id="IPR036291">
    <property type="entry name" value="NAD(P)-bd_dom_sf"/>
</dbReference>
<evidence type="ECO:0000313" key="9">
    <source>
        <dbReference type="EMBL" id="QMW23913.1"/>
    </source>
</evidence>